<dbReference type="Pfam" id="PF01582">
    <property type="entry name" value="TIR"/>
    <property type="match status" value="1"/>
</dbReference>
<evidence type="ECO:0000259" key="5">
    <source>
        <dbReference type="PROSITE" id="PS50104"/>
    </source>
</evidence>
<dbReference type="PANTHER" id="PTHR11017">
    <property type="entry name" value="LEUCINE-RICH REPEAT-CONTAINING PROTEIN"/>
    <property type="match status" value="1"/>
</dbReference>
<keyword evidence="1" id="KW-0433">Leucine-rich repeat</keyword>
<keyword evidence="3" id="KW-0611">Plant defense</keyword>
<dbReference type="Pfam" id="PF23282">
    <property type="entry name" value="WHD_ROQ1"/>
    <property type="match status" value="1"/>
</dbReference>
<evidence type="ECO:0000256" key="2">
    <source>
        <dbReference type="ARBA" id="ARBA00022737"/>
    </source>
</evidence>
<evidence type="ECO:0000313" key="6">
    <source>
        <dbReference type="EMBL" id="KAL3744273.1"/>
    </source>
</evidence>
<evidence type="ECO:0000256" key="4">
    <source>
        <dbReference type="ARBA" id="ARBA00023027"/>
    </source>
</evidence>
<dbReference type="InterPro" id="IPR002182">
    <property type="entry name" value="NB-ARC"/>
</dbReference>
<sequence>MNRTAFTFVEKPVSESPVSSDASTGCDYDVFLSFRGPDSRKGFTSHLYERLQEARVRVFRDDDELPLGEEIGPQLFRAIDNSKISIPVLSECYASSKWCLFELVRMLKCKKEMKQVILPIFYKVEPADVKSLKGTFGDVFNSYKQRFGDSVVQEWRQALKEVGSLKGLESEKIANGNEAELIKAVVIKVLSELKNAFKLVTPKQLVGVDIHVKEIMTMVDTKFGDTRILGIHGMGGAGKTTLTKVIYNELSSQFERRGFLADIRETESNKGIVHLQKELISEVLKGSRHKVSDRNDGINIISSRFEGKRVLLVLDDVSDKDQLDALVGGHGLFDSGSRIIITTRDKHILNQFGTSYWAYELRGLDEENSMVLFCRHAFQRDFPPPAFNDLCRDIVSTTGQLPLALEVIGSLLCDKSEAAWRDTLKKLRKVPNQEVEKKLKISYDTLTDDVKQIFLDIACFFNRTDPKIPIYMWDDCGFSPNLGLEVLSLMSLVKIFHGDGANWLWMHDQLIDLGRSIVSKANSVKPSERSRLWIHEEALKVLERNEGTNQIEALRLEYSPSLSKLYCLTNEQFIKLPNLRYLRIKQAEVTGHFKGLLPNLRWLDWIACPTSFFPPDFHPENLVILNVKASGLTEHWDAWHHVNGLQKVDLHLLLNFARYMINSRANVAMFCLWWIANQLKVLRLLHCDNLTETPDFSALRNLEILNLEYCVNLVKVHPSIRNIRKLVSLSLRGCDKLKELPEEMGRLTNLTELLIDDSSIKEIPMSIGRMRKLEIVAARNCRSLVQIDSSIKSLRNLHSLLLQGCKSLETLPDSIGQLTSLTQLHLSDSAIRELPYSIGNLHNLKVLLMTRIFLKSLPRTMGRLKKLEELDASGCKYLQGEIPSEVGDLSSLRVLRLEKTHISGLPKSIQKLSCLQELDLGKCEELQSVPELPSSLTSLHLICETIPDIANLINLTQLSMKVKDLSALTTMKTLSQLVDLHIELHDDIKWLPDLPSSLLKLEVSQGPDLERFPDLSNFKRLSELHLHSCSELTEIKGLEELVCLIALTASFCEKLYNLEGLGHLVSLRSIIIRGCKALETLPDLSNLRFLKKFDAAACENLVGIQGLDRWEYLEELDISECYSIESLLDFSNLNGLKRIEAGCCKKLVDITDLYKAERLEVLDLSDCSSLESLPELPCPGALQYLNINGYEKIHDIQALEEFSSCKRLCIEQCKSIVNLPDLSEFEDLEYLTLNECPQLVDVPGLDRARSLKFINISRCEMLENLPDFSGLELLEDLKVRHCVKLTELHGLAGLRFLSIVDFSGCNLLQSPELPSRTRQVCSLFNLFDYDNPGQIVLR</sequence>
<dbReference type="InterPro" id="IPR000157">
    <property type="entry name" value="TIR_dom"/>
</dbReference>
<dbReference type="InterPro" id="IPR055414">
    <property type="entry name" value="LRR_R13L4/SHOC2-like"/>
</dbReference>
<dbReference type="InterPro" id="IPR044974">
    <property type="entry name" value="Disease_R_plants"/>
</dbReference>
<name>A0ABD3KXW9_EUCGL</name>
<dbReference type="Gene3D" id="3.40.50.300">
    <property type="entry name" value="P-loop containing nucleotide triphosphate hydrolases"/>
    <property type="match status" value="1"/>
</dbReference>
<organism evidence="6 7">
    <name type="scientific">Eucalyptus globulus</name>
    <name type="common">Tasmanian blue gum</name>
    <dbReference type="NCBI Taxonomy" id="34317"/>
    <lineage>
        <taxon>Eukaryota</taxon>
        <taxon>Viridiplantae</taxon>
        <taxon>Streptophyta</taxon>
        <taxon>Embryophyta</taxon>
        <taxon>Tracheophyta</taxon>
        <taxon>Spermatophyta</taxon>
        <taxon>Magnoliopsida</taxon>
        <taxon>eudicotyledons</taxon>
        <taxon>Gunneridae</taxon>
        <taxon>Pentapetalae</taxon>
        <taxon>rosids</taxon>
        <taxon>malvids</taxon>
        <taxon>Myrtales</taxon>
        <taxon>Myrtaceae</taxon>
        <taxon>Myrtoideae</taxon>
        <taxon>Eucalypteae</taxon>
        <taxon>Eucalyptus</taxon>
    </lineage>
</organism>
<keyword evidence="4" id="KW-0520">NAD</keyword>
<dbReference type="PRINTS" id="PR00364">
    <property type="entry name" value="DISEASERSIST"/>
</dbReference>
<evidence type="ECO:0000256" key="1">
    <source>
        <dbReference type="ARBA" id="ARBA00022614"/>
    </source>
</evidence>
<comment type="caution">
    <text evidence="6">The sequence shown here is derived from an EMBL/GenBank/DDBJ whole genome shotgun (WGS) entry which is preliminary data.</text>
</comment>
<dbReference type="SUPFAM" id="SSF52540">
    <property type="entry name" value="P-loop containing nucleoside triphosphate hydrolases"/>
    <property type="match status" value="1"/>
</dbReference>
<dbReference type="InterPro" id="IPR032675">
    <property type="entry name" value="LRR_dom_sf"/>
</dbReference>
<dbReference type="FunFam" id="3.40.50.10140:FF:000007">
    <property type="entry name" value="Disease resistance protein (TIR-NBS-LRR class)"/>
    <property type="match status" value="1"/>
</dbReference>
<dbReference type="Proteomes" id="UP001634007">
    <property type="component" value="Unassembled WGS sequence"/>
</dbReference>
<dbReference type="InterPro" id="IPR003591">
    <property type="entry name" value="Leu-rich_rpt_typical-subtyp"/>
</dbReference>
<keyword evidence="2" id="KW-0677">Repeat</keyword>
<dbReference type="Pfam" id="PF23598">
    <property type="entry name" value="LRR_14"/>
    <property type="match status" value="2"/>
</dbReference>
<dbReference type="InterPro" id="IPR027417">
    <property type="entry name" value="P-loop_NTPase"/>
</dbReference>
<dbReference type="InterPro" id="IPR042197">
    <property type="entry name" value="Apaf_helical"/>
</dbReference>
<dbReference type="SMART" id="SM00369">
    <property type="entry name" value="LRR_TYP"/>
    <property type="match status" value="3"/>
</dbReference>
<dbReference type="PANTHER" id="PTHR11017:SF570">
    <property type="entry name" value="DISEASE RESISTANCE PROTEIN (TIR-NBS CLASS)-RELATED"/>
    <property type="match status" value="1"/>
</dbReference>
<dbReference type="Gene3D" id="3.40.50.10140">
    <property type="entry name" value="Toll/interleukin-1 receptor homology (TIR) domain"/>
    <property type="match status" value="1"/>
</dbReference>
<evidence type="ECO:0000256" key="3">
    <source>
        <dbReference type="ARBA" id="ARBA00022821"/>
    </source>
</evidence>
<dbReference type="Gene3D" id="3.80.10.10">
    <property type="entry name" value="Ribonuclease Inhibitor"/>
    <property type="match status" value="4"/>
</dbReference>
<dbReference type="SUPFAM" id="SSF52058">
    <property type="entry name" value="L domain-like"/>
    <property type="match status" value="3"/>
</dbReference>
<proteinExistence type="predicted"/>
<dbReference type="SMART" id="SM00255">
    <property type="entry name" value="TIR"/>
    <property type="match status" value="1"/>
</dbReference>
<reference evidence="6 7" key="1">
    <citation type="submission" date="2024-11" db="EMBL/GenBank/DDBJ databases">
        <title>Chromosome-level genome assembly of Eucalyptus globulus Labill. provides insights into its genome evolution.</title>
        <authorList>
            <person name="Li X."/>
        </authorList>
    </citation>
    <scope>NUCLEOTIDE SEQUENCE [LARGE SCALE GENOMIC DNA]</scope>
    <source>
        <strain evidence="6">CL2024</strain>
        <tissue evidence="6">Fresh tender leaves</tissue>
    </source>
</reference>
<dbReference type="EMBL" id="JBJKBG010000003">
    <property type="protein sequence ID" value="KAL3744273.1"/>
    <property type="molecule type" value="Genomic_DNA"/>
</dbReference>
<dbReference type="PROSITE" id="PS50104">
    <property type="entry name" value="TIR"/>
    <property type="match status" value="1"/>
</dbReference>
<dbReference type="InterPro" id="IPR035897">
    <property type="entry name" value="Toll_tir_struct_dom_sf"/>
</dbReference>
<dbReference type="Pfam" id="PF00931">
    <property type="entry name" value="NB-ARC"/>
    <property type="match status" value="1"/>
</dbReference>
<evidence type="ECO:0000313" key="7">
    <source>
        <dbReference type="Proteomes" id="UP001634007"/>
    </source>
</evidence>
<gene>
    <name evidence="6" type="ORF">ACJRO7_013518</name>
</gene>
<dbReference type="SUPFAM" id="SSF52200">
    <property type="entry name" value="Toll/Interleukin receptor TIR domain"/>
    <property type="match status" value="1"/>
</dbReference>
<dbReference type="Gene3D" id="1.10.8.430">
    <property type="entry name" value="Helical domain of apoptotic protease-activating factors"/>
    <property type="match status" value="1"/>
</dbReference>
<protein>
    <recommendedName>
        <fullName evidence="5">TIR domain-containing protein</fullName>
    </recommendedName>
</protein>
<keyword evidence="7" id="KW-1185">Reference proteome</keyword>
<dbReference type="GO" id="GO:0051707">
    <property type="term" value="P:response to other organism"/>
    <property type="evidence" value="ECO:0007669"/>
    <property type="project" value="UniProtKB-ARBA"/>
</dbReference>
<dbReference type="GO" id="GO:0006952">
    <property type="term" value="P:defense response"/>
    <property type="evidence" value="ECO:0007669"/>
    <property type="project" value="UniProtKB-KW"/>
</dbReference>
<feature type="domain" description="TIR" evidence="5">
    <location>
        <begin position="26"/>
        <end position="193"/>
    </location>
</feature>
<accession>A0ABD3KXW9</accession>
<dbReference type="InterPro" id="IPR058192">
    <property type="entry name" value="WHD_ROQ1-like"/>
</dbReference>